<gene>
    <name evidence="2" type="ORF">SBRCBS47491_002319</name>
</gene>
<protein>
    <recommendedName>
        <fullName evidence="1">PPM-type phosphatase domain-containing protein</fullName>
    </recommendedName>
</protein>
<sequence>MFSAARRPAALLARIATPTTTRRFASTVGSKPAPVPRRPNGKATAGLAGAVSLAASAGFLWWSPSKNEGQGMPDLDQPEGKHVQYSAFLPPTLTPDDVTRLLAQNAFSVAAPRGLASLTRYDGAQLASNSPCEDRLVHGSIASPCGSRNGGNRWAVWAVLDGHAGAATADVMSRALVPFVQHRLREACRGGTDADAGVIERAISQAFVDLDKAIMDTAAAAPASEASLASKVRTMMPAFSGSCALLALYDTDKGQLHVACTGDSRAVLGRQVSGGNGTDTWETLPLSVDQTGYNKDEVARLQAEHPGEDETIVKDGRVLGMAVSRAFGDSRWKWPVEFQESIRRRFYAPRPLTPTYDVRTPPYLKAEPVLTTVRLEPGQKSFLILASDGLWDHVKSNEAVDLVGRWLDPTAVPPASKAVASKADDKDEKKSEIPEGEPFDFGHFWKGVYYKFVPERTIVEDSNAAVHLIRNSLGGNHTEMLTARLTFGAPDSRRLRDDTTVQVAFFNC</sequence>
<dbReference type="PANTHER" id="PTHR13832:SF792">
    <property type="entry name" value="GM14286P"/>
    <property type="match status" value="1"/>
</dbReference>
<name>A0ABP0B5X9_9PEZI</name>
<accession>A0ABP0B5X9</accession>
<dbReference type="PROSITE" id="PS51746">
    <property type="entry name" value="PPM_2"/>
    <property type="match status" value="1"/>
</dbReference>
<comment type="caution">
    <text evidence="2">The sequence shown here is derived from an EMBL/GenBank/DDBJ whole genome shotgun (WGS) entry which is preliminary data.</text>
</comment>
<evidence type="ECO:0000313" key="3">
    <source>
        <dbReference type="Proteomes" id="UP001642406"/>
    </source>
</evidence>
<organism evidence="2 3">
    <name type="scientific">Sporothrix bragantina</name>
    <dbReference type="NCBI Taxonomy" id="671064"/>
    <lineage>
        <taxon>Eukaryota</taxon>
        <taxon>Fungi</taxon>
        <taxon>Dikarya</taxon>
        <taxon>Ascomycota</taxon>
        <taxon>Pezizomycotina</taxon>
        <taxon>Sordariomycetes</taxon>
        <taxon>Sordariomycetidae</taxon>
        <taxon>Ophiostomatales</taxon>
        <taxon>Ophiostomataceae</taxon>
        <taxon>Sporothrix</taxon>
    </lineage>
</organism>
<dbReference type="InterPro" id="IPR001932">
    <property type="entry name" value="PPM-type_phosphatase-like_dom"/>
</dbReference>
<dbReference type="PANTHER" id="PTHR13832">
    <property type="entry name" value="PROTEIN PHOSPHATASE 2C"/>
    <property type="match status" value="1"/>
</dbReference>
<dbReference type="SUPFAM" id="SSF81606">
    <property type="entry name" value="PP2C-like"/>
    <property type="match status" value="1"/>
</dbReference>
<dbReference type="InterPro" id="IPR036457">
    <property type="entry name" value="PPM-type-like_dom_sf"/>
</dbReference>
<dbReference type="SMART" id="SM00332">
    <property type="entry name" value="PP2Cc"/>
    <property type="match status" value="1"/>
</dbReference>
<dbReference type="Proteomes" id="UP001642406">
    <property type="component" value="Unassembled WGS sequence"/>
</dbReference>
<evidence type="ECO:0000259" key="1">
    <source>
        <dbReference type="PROSITE" id="PS51746"/>
    </source>
</evidence>
<dbReference type="CDD" id="cd00143">
    <property type="entry name" value="PP2Cc"/>
    <property type="match status" value="1"/>
</dbReference>
<dbReference type="EMBL" id="CAWUHC010000013">
    <property type="protein sequence ID" value="CAK7214936.1"/>
    <property type="molecule type" value="Genomic_DNA"/>
</dbReference>
<proteinExistence type="predicted"/>
<keyword evidence="3" id="KW-1185">Reference proteome</keyword>
<dbReference type="InterPro" id="IPR015655">
    <property type="entry name" value="PP2C"/>
</dbReference>
<dbReference type="Pfam" id="PF00481">
    <property type="entry name" value="PP2C"/>
    <property type="match status" value="1"/>
</dbReference>
<reference evidence="2 3" key="1">
    <citation type="submission" date="2024-01" db="EMBL/GenBank/DDBJ databases">
        <authorList>
            <person name="Allen C."/>
            <person name="Tagirdzhanova G."/>
        </authorList>
    </citation>
    <scope>NUCLEOTIDE SEQUENCE [LARGE SCALE GENOMIC DNA]</scope>
</reference>
<dbReference type="Gene3D" id="3.60.40.10">
    <property type="entry name" value="PPM-type phosphatase domain"/>
    <property type="match status" value="1"/>
</dbReference>
<evidence type="ECO:0000313" key="2">
    <source>
        <dbReference type="EMBL" id="CAK7214936.1"/>
    </source>
</evidence>
<feature type="domain" description="PPM-type phosphatase" evidence="1">
    <location>
        <begin position="118"/>
        <end position="506"/>
    </location>
</feature>